<reference evidence="8 9" key="1">
    <citation type="submission" date="2024-10" db="EMBL/GenBank/DDBJ databases">
        <title>The Natural Products Discovery Center: Release of the First 8490 Sequenced Strains for Exploring Actinobacteria Biosynthetic Diversity.</title>
        <authorList>
            <person name="Kalkreuter E."/>
            <person name="Kautsar S.A."/>
            <person name="Yang D."/>
            <person name="Bader C.D."/>
            <person name="Teijaro C.N."/>
            <person name="Fluegel L."/>
            <person name="Davis C.M."/>
            <person name="Simpson J.R."/>
            <person name="Lauterbach L."/>
            <person name="Steele A.D."/>
            <person name="Gui C."/>
            <person name="Meng S."/>
            <person name="Li G."/>
            <person name="Viehrig K."/>
            <person name="Ye F."/>
            <person name="Su P."/>
            <person name="Kiefer A.F."/>
            <person name="Nichols A."/>
            <person name="Cepeda A.J."/>
            <person name="Yan W."/>
            <person name="Fan B."/>
            <person name="Jiang Y."/>
            <person name="Adhikari A."/>
            <person name="Zheng C.-J."/>
            <person name="Schuster L."/>
            <person name="Cowan T.M."/>
            <person name="Smanski M.J."/>
            <person name="Chevrette M.G."/>
            <person name="De Carvalho L.P.S."/>
            <person name="Shen B."/>
        </authorList>
    </citation>
    <scope>NUCLEOTIDE SEQUENCE [LARGE SCALE GENOMIC DNA]</scope>
    <source>
        <strain evidence="8 9">NPDC050545</strain>
    </source>
</reference>
<evidence type="ECO:0000313" key="8">
    <source>
        <dbReference type="EMBL" id="MFI6499786.1"/>
    </source>
</evidence>
<sequence>MATPVQRTVTAEWWERLVARLIEALVFGVFYYILFIALWSFFRSVGLLGVFDEGRLPGVFAWLGAGLAYTVYDCVSHSRGGRTFGQAIMRIRVVPADGAVVTTRGLLKRALLYPGPTMLMGIPVLNVLAPMVAFGVGMLILMDRPLLRGPHDRLAGTRVVKDQRESGSAG</sequence>
<feature type="transmembrane region" description="Helical" evidence="6">
    <location>
        <begin position="54"/>
        <end position="75"/>
    </location>
</feature>
<dbReference type="Proteomes" id="UP001612741">
    <property type="component" value="Unassembled WGS sequence"/>
</dbReference>
<keyword evidence="4 6" id="KW-1133">Transmembrane helix</keyword>
<keyword evidence="2" id="KW-1003">Cell membrane</keyword>
<evidence type="ECO:0000313" key="9">
    <source>
        <dbReference type="Proteomes" id="UP001612741"/>
    </source>
</evidence>
<dbReference type="Pfam" id="PF06271">
    <property type="entry name" value="RDD"/>
    <property type="match status" value="1"/>
</dbReference>
<evidence type="ECO:0000256" key="5">
    <source>
        <dbReference type="ARBA" id="ARBA00023136"/>
    </source>
</evidence>
<evidence type="ECO:0000259" key="7">
    <source>
        <dbReference type="Pfam" id="PF06271"/>
    </source>
</evidence>
<dbReference type="PANTHER" id="PTHR36115">
    <property type="entry name" value="PROLINE-RICH ANTIGEN HOMOLOG-RELATED"/>
    <property type="match status" value="1"/>
</dbReference>
<accession>A0ABW7YV68</accession>
<evidence type="ECO:0000256" key="6">
    <source>
        <dbReference type="SAM" id="Phobius"/>
    </source>
</evidence>
<comment type="caution">
    <text evidence="8">The sequence shown here is derived from an EMBL/GenBank/DDBJ whole genome shotgun (WGS) entry which is preliminary data.</text>
</comment>
<evidence type="ECO:0000256" key="4">
    <source>
        <dbReference type="ARBA" id="ARBA00022989"/>
    </source>
</evidence>
<gene>
    <name evidence="8" type="ORF">ACIBG2_20520</name>
</gene>
<keyword evidence="5 6" id="KW-0472">Membrane</keyword>
<keyword evidence="3 6" id="KW-0812">Transmembrane</keyword>
<proteinExistence type="predicted"/>
<dbReference type="RefSeq" id="WP_397083306.1">
    <property type="nucleotide sequence ID" value="NZ_JBITGY010000005.1"/>
</dbReference>
<dbReference type="InterPro" id="IPR051791">
    <property type="entry name" value="Pra-immunoreactive"/>
</dbReference>
<dbReference type="PANTHER" id="PTHR36115:SF4">
    <property type="entry name" value="MEMBRANE PROTEIN"/>
    <property type="match status" value="1"/>
</dbReference>
<evidence type="ECO:0000256" key="2">
    <source>
        <dbReference type="ARBA" id="ARBA00022475"/>
    </source>
</evidence>
<comment type="subcellular location">
    <subcellularLocation>
        <location evidence="1">Cell membrane</location>
        <topology evidence="1">Multi-pass membrane protein</topology>
    </subcellularLocation>
</comment>
<organism evidence="8 9">
    <name type="scientific">Nonomuraea typhae</name>
    <dbReference type="NCBI Taxonomy" id="2603600"/>
    <lineage>
        <taxon>Bacteria</taxon>
        <taxon>Bacillati</taxon>
        <taxon>Actinomycetota</taxon>
        <taxon>Actinomycetes</taxon>
        <taxon>Streptosporangiales</taxon>
        <taxon>Streptosporangiaceae</taxon>
        <taxon>Nonomuraea</taxon>
    </lineage>
</organism>
<protein>
    <submittedName>
        <fullName evidence="8">RDD family protein</fullName>
    </submittedName>
</protein>
<evidence type="ECO:0000256" key="3">
    <source>
        <dbReference type="ARBA" id="ARBA00022692"/>
    </source>
</evidence>
<keyword evidence="9" id="KW-1185">Reference proteome</keyword>
<name>A0ABW7YV68_9ACTN</name>
<evidence type="ECO:0000256" key="1">
    <source>
        <dbReference type="ARBA" id="ARBA00004651"/>
    </source>
</evidence>
<dbReference type="EMBL" id="JBITGY010000005">
    <property type="protein sequence ID" value="MFI6499786.1"/>
    <property type="molecule type" value="Genomic_DNA"/>
</dbReference>
<feature type="transmembrane region" description="Helical" evidence="6">
    <location>
        <begin position="119"/>
        <end position="141"/>
    </location>
</feature>
<feature type="domain" description="RDD" evidence="7">
    <location>
        <begin position="10"/>
        <end position="156"/>
    </location>
</feature>
<feature type="transmembrane region" description="Helical" evidence="6">
    <location>
        <begin position="21"/>
        <end position="42"/>
    </location>
</feature>
<dbReference type="InterPro" id="IPR010432">
    <property type="entry name" value="RDD"/>
</dbReference>